<feature type="transmembrane region" description="Helical" evidence="1">
    <location>
        <begin position="103"/>
        <end position="124"/>
    </location>
</feature>
<keyword evidence="1" id="KW-0472">Membrane</keyword>
<feature type="transmembrane region" description="Helical" evidence="1">
    <location>
        <begin position="170"/>
        <end position="188"/>
    </location>
</feature>
<feature type="transmembrane region" description="Helical" evidence="1">
    <location>
        <begin position="54"/>
        <end position="71"/>
    </location>
</feature>
<organism evidence="2 3">
    <name type="scientific">Paracoccus sulfuroxidans</name>
    <dbReference type="NCBI Taxonomy" id="384678"/>
    <lineage>
        <taxon>Bacteria</taxon>
        <taxon>Pseudomonadati</taxon>
        <taxon>Pseudomonadota</taxon>
        <taxon>Alphaproteobacteria</taxon>
        <taxon>Rhodobacterales</taxon>
        <taxon>Paracoccaceae</taxon>
        <taxon>Paracoccus</taxon>
    </lineage>
</organism>
<dbReference type="AlphaFoldDB" id="A0A562NQQ0"/>
<comment type="caution">
    <text evidence="2">The sequence shown here is derived from an EMBL/GenBank/DDBJ whole genome shotgun (WGS) entry which is preliminary data.</text>
</comment>
<evidence type="ECO:0000313" key="3">
    <source>
        <dbReference type="Proteomes" id="UP000316225"/>
    </source>
</evidence>
<feature type="transmembrane region" description="Helical" evidence="1">
    <location>
        <begin position="27"/>
        <end position="47"/>
    </location>
</feature>
<keyword evidence="3" id="KW-1185">Reference proteome</keyword>
<keyword evidence="1" id="KW-1133">Transmembrane helix</keyword>
<keyword evidence="1" id="KW-0812">Transmembrane</keyword>
<dbReference type="EMBL" id="VLKU01000005">
    <property type="protein sequence ID" value="TWI34522.1"/>
    <property type="molecule type" value="Genomic_DNA"/>
</dbReference>
<gene>
    <name evidence="2" type="ORF">IQ24_02040</name>
</gene>
<evidence type="ECO:0000313" key="2">
    <source>
        <dbReference type="EMBL" id="TWI34522.1"/>
    </source>
</evidence>
<dbReference type="RefSeq" id="WP_145397847.1">
    <property type="nucleotide sequence ID" value="NZ_VLKU01000005.1"/>
</dbReference>
<evidence type="ECO:0000256" key="1">
    <source>
        <dbReference type="SAM" id="Phobius"/>
    </source>
</evidence>
<dbReference type="OrthoDB" id="428401at2"/>
<reference evidence="2 3" key="1">
    <citation type="journal article" date="2015" name="Stand. Genomic Sci.">
        <title>Genomic Encyclopedia of Bacterial and Archaeal Type Strains, Phase III: the genomes of soil and plant-associated and newly described type strains.</title>
        <authorList>
            <person name="Whitman W.B."/>
            <person name="Woyke T."/>
            <person name="Klenk H.P."/>
            <person name="Zhou Y."/>
            <person name="Lilburn T.G."/>
            <person name="Beck B.J."/>
            <person name="De Vos P."/>
            <person name="Vandamme P."/>
            <person name="Eisen J.A."/>
            <person name="Garrity G."/>
            <person name="Hugenholtz P."/>
            <person name="Kyrpides N.C."/>
        </authorList>
    </citation>
    <scope>NUCLEOTIDE SEQUENCE [LARGE SCALE GENOMIC DNA]</scope>
    <source>
        <strain evidence="2 3">CGMCC 1.5364</strain>
    </source>
</reference>
<accession>A0A562NQQ0</accession>
<feature type="transmembrane region" description="Helical" evidence="1">
    <location>
        <begin position="131"/>
        <end position="150"/>
    </location>
</feature>
<proteinExistence type="predicted"/>
<sequence>MLSVSDLAGLRACIARDWTPQIGDPEITGWLTVVSYLICFVLACLVVARRPAKAAYGLWVVLAVLMLALAANKQLDLQTALTATGRCLAHAQGWYDNRQTVQVVFILGLLLAVSVALVTTLIALRRKLRWNGLALVGLGVLSAFVMVRAVGFHHVDMLINRDFANIKFNFLFENAGLLLIAVNALMLLRRTR</sequence>
<dbReference type="Proteomes" id="UP000316225">
    <property type="component" value="Unassembled WGS sequence"/>
</dbReference>
<protein>
    <submittedName>
        <fullName evidence="2">Uncharacterized protein</fullName>
    </submittedName>
</protein>
<name>A0A562NQQ0_9RHOB</name>